<keyword evidence="1" id="KW-0862">Zinc</keyword>
<dbReference type="Proteomes" id="UP000636709">
    <property type="component" value="Unassembled WGS sequence"/>
</dbReference>
<keyword evidence="3" id="KW-0472">Membrane</keyword>
<proteinExistence type="predicted"/>
<evidence type="ECO:0000259" key="4">
    <source>
        <dbReference type="PROSITE" id="PS50089"/>
    </source>
</evidence>
<dbReference type="PANTHER" id="PTHR33075:SF9">
    <property type="entry name" value="DUF4283 DOMAIN-CONTAINING PROTEIN"/>
    <property type="match status" value="1"/>
</dbReference>
<sequence>MLTTYPRHQLQLQASSINDVDDNVVDADGYSGFYGYGIAAVCATIFVFCVLVSTVGVWKAFVFSTLAALLLGVAGCFAHKKGWFRRPSRRAASTTELVVVTVTAGAPVNAPPAFEFQFPREASCVVVCSVCLEDVRGGEMVRQVPACRHVFHVGCIDMWLHSHRTCPMCRCVVSTPEEATMSPKDDAAVAAHEAPESSDDDHELPPEDMGDVEDLIQDDNNVVMPPPEPEDVIYATSESSESNGLSPMIPDDVPEDDHLGDAHAPVVDPNEELPDLGHDNNLMQLGFVQMVEPEMDPVFSTLAATSSNSIYSGKSVTKSSSLPPDLFRLWSQNFAPGLGAESINVPPEWAAFITASLLNLGSFEWAKRFLNSPVWAFFSQPQTNDFAFALPSKCPATQFVSCLVEAGESSSALAEEIMMLEVQNEDPTIEDDSVPHSPDSNNKGCLKNVSPSTGPWSKSLLISAGKLKLSEEDPSIRRSCRQRKHNKGFKGVTCKDKSCIACDAKPPTISPSIIKNLGTTFCKLDPEQLADPILLKKKKLAAPVVKKPIAKTKKKVADVDDKEKTPKKKSKK</sequence>
<feature type="region of interest" description="Disordered" evidence="2">
    <location>
        <begin position="428"/>
        <end position="453"/>
    </location>
</feature>
<evidence type="ECO:0000256" key="1">
    <source>
        <dbReference type="PROSITE-ProRule" id="PRU00175"/>
    </source>
</evidence>
<protein>
    <recommendedName>
        <fullName evidence="4">RING-type domain-containing protein</fullName>
    </recommendedName>
</protein>
<evidence type="ECO:0000313" key="5">
    <source>
        <dbReference type="EMBL" id="KAF8676619.1"/>
    </source>
</evidence>
<dbReference type="CDD" id="cd16461">
    <property type="entry name" value="RING-H2_EL5-like"/>
    <property type="match status" value="1"/>
</dbReference>
<feature type="transmembrane region" description="Helical" evidence="3">
    <location>
        <begin position="33"/>
        <end position="54"/>
    </location>
</feature>
<feature type="domain" description="RING-type" evidence="4">
    <location>
        <begin position="128"/>
        <end position="170"/>
    </location>
</feature>
<evidence type="ECO:0000256" key="3">
    <source>
        <dbReference type="SAM" id="Phobius"/>
    </source>
</evidence>
<comment type="caution">
    <text evidence="5">The sequence shown here is derived from an EMBL/GenBank/DDBJ whole genome shotgun (WGS) entry which is preliminary data.</text>
</comment>
<keyword evidence="1" id="KW-0863">Zinc-finger</keyword>
<keyword evidence="1" id="KW-0479">Metal-binding</keyword>
<keyword evidence="6" id="KW-1185">Reference proteome</keyword>
<dbReference type="InterPro" id="IPR001841">
    <property type="entry name" value="Znf_RING"/>
</dbReference>
<keyword evidence="3" id="KW-1133">Transmembrane helix</keyword>
<dbReference type="SUPFAM" id="SSF57850">
    <property type="entry name" value="RING/U-box"/>
    <property type="match status" value="1"/>
</dbReference>
<dbReference type="PANTHER" id="PTHR33075">
    <property type="entry name" value="OS02G0499800 PROTEIN"/>
    <property type="match status" value="1"/>
</dbReference>
<gene>
    <name evidence="5" type="ORF">HU200_046909</name>
</gene>
<keyword evidence="3" id="KW-0812">Transmembrane</keyword>
<dbReference type="Gene3D" id="3.30.40.10">
    <property type="entry name" value="Zinc/RING finger domain, C3HC4 (zinc finger)"/>
    <property type="match status" value="1"/>
</dbReference>
<feature type="compositionally biased region" description="Basic and acidic residues" evidence="2">
    <location>
        <begin position="555"/>
        <end position="564"/>
    </location>
</feature>
<dbReference type="PROSITE" id="PS50089">
    <property type="entry name" value="ZF_RING_2"/>
    <property type="match status" value="1"/>
</dbReference>
<dbReference type="GO" id="GO:0008270">
    <property type="term" value="F:zinc ion binding"/>
    <property type="evidence" value="ECO:0007669"/>
    <property type="project" value="UniProtKB-KW"/>
</dbReference>
<evidence type="ECO:0000256" key="2">
    <source>
        <dbReference type="SAM" id="MobiDB-lite"/>
    </source>
</evidence>
<dbReference type="Pfam" id="PF13639">
    <property type="entry name" value="zf-RING_2"/>
    <property type="match status" value="1"/>
</dbReference>
<feature type="transmembrane region" description="Helical" evidence="3">
    <location>
        <begin position="60"/>
        <end position="79"/>
    </location>
</feature>
<feature type="region of interest" description="Disordered" evidence="2">
    <location>
        <begin position="182"/>
        <end position="209"/>
    </location>
</feature>
<feature type="region of interest" description="Disordered" evidence="2">
    <location>
        <begin position="550"/>
        <end position="572"/>
    </location>
</feature>
<dbReference type="AlphaFoldDB" id="A0A835EED2"/>
<feature type="compositionally biased region" description="Acidic residues" evidence="2">
    <location>
        <begin position="196"/>
        <end position="209"/>
    </location>
</feature>
<dbReference type="InterPro" id="IPR013083">
    <property type="entry name" value="Znf_RING/FYVE/PHD"/>
</dbReference>
<dbReference type="SMART" id="SM00184">
    <property type="entry name" value="RING"/>
    <property type="match status" value="1"/>
</dbReference>
<organism evidence="5 6">
    <name type="scientific">Digitaria exilis</name>
    <dbReference type="NCBI Taxonomy" id="1010633"/>
    <lineage>
        <taxon>Eukaryota</taxon>
        <taxon>Viridiplantae</taxon>
        <taxon>Streptophyta</taxon>
        <taxon>Embryophyta</taxon>
        <taxon>Tracheophyta</taxon>
        <taxon>Spermatophyta</taxon>
        <taxon>Magnoliopsida</taxon>
        <taxon>Liliopsida</taxon>
        <taxon>Poales</taxon>
        <taxon>Poaceae</taxon>
        <taxon>PACMAD clade</taxon>
        <taxon>Panicoideae</taxon>
        <taxon>Panicodae</taxon>
        <taxon>Paniceae</taxon>
        <taxon>Anthephorinae</taxon>
        <taxon>Digitaria</taxon>
    </lineage>
</organism>
<dbReference type="OrthoDB" id="696409at2759"/>
<reference evidence="5" key="1">
    <citation type="submission" date="2020-07" db="EMBL/GenBank/DDBJ databases">
        <title>Genome sequence and genetic diversity analysis of an under-domesticated orphan crop, white fonio (Digitaria exilis).</title>
        <authorList>
            <person name="Bennetzen J.L."/>
            <person name="Chen S."/>
            <person name="Ma X."/>
            <person name="Wang X."/>
            <person name="Yssel A.E.J."/>
            <person name="Chaluvadi S.R."/>
            <person name="Johnson M."/>
            <person name="Gangashetty P."/>
            <person name="Hamidou F."/>
            <person name="Sanogo M.D."/>
            <person name="Zwaenepoel A."/>
            <person name="Wallace J."/>
            <person name="Van De Peer Y."/>
            <person name="Van Deynze A."/>
        </authorList>
    </citation>
    <scope>NUCLEOTIDE SEQUENCE</scope>
    <source>
        <tissue evidence="5">Leaves</tissue>
    </source>
</reference>
<name>A0A835EED2_9POAL</name>
<accession>A0A835EED2</accession>
<feature type="compositionally biased region" description="Polar residues" evidence="2">
    <location>
        <begin position="438"/>
        <end position="453"/>
    </location>
</feature>
<evidence type="ECO:0000313" key="6">
    <source>
        <dbReference type="Proteomes" id="UP000636709"/>
    </source>
</evidence>
<dbReference type="EMBL" id="JACEFO010002158">
    <property type="protein sequence ID" value="KAF8676619.1"/>
    <property type="molecule type" value="Genomic_DNA"/>
</dbReference>